<evidence type="ECO:0000313" key="5">
    <source>
        <dbReference type="Proteomes" id="UP000037084"/>
    </source>
</evidence>
<dbReference type="PATRIC" id="fig|1961.12.peg.5692"/>
<evidence type="ECO:0000256" key="1">
    <source>
        <dbReference type="ARBA" id="ARBA00023002"/>
    </source>
</evidence>
<dbReference type="GO" id="GO:0004497">
    <property type="term" value="F:monooxygenase activity"/>
    <property type="evidence" value="ECO:0007669"/>
    <property type="project" value="UniProtKB-KW"/>
</dbReference>
<sequence>MSAVQRHAIVVGAGIGGLTAALALGRRGWRVTVCERAAGPSAVGAGIVLAPNALRAFATIGFDITRAAGRTLPAAMGLRRPDGRWLNRADGAALAARYGGPPLALHRSALAEALTATLPAGTVRHGVSVTSVDDADGSPVVRTCAGDLVGADLVLAADGIHSPLRRQYFPNHPGLRHSGETAWRTVLPADASRAEAATAETWGRGERFGVVPLADGRIYVYATAVAPAGYRPADLRGELLRRYGTWHDPIPALLERINPAAVLQHDLYDLAAPLPRFHHGRLAWLGDAAHAMTPNLGQGGCQAVEDAAVLGHLLADAGPADIPAALAAYSAARCARTDAIRVRARRAGRIAALTHPLATVVRDLAVRATPAGAAYRAMDALFDGFVLPDGMHTVPGGVGARW</sequence>
<name>A0A0L8M9B0_STRVG</name>
<dbReference type="InterPro" id="IPR050493">
    <property type="entry name" value="FAD-dep_Monooxygenase_BioMet"/>
</dbReference>
<dbReference type="InterPro" id="IPR036188">
    <property type="entry name" value="FAD/NAD-bd_sf"/>
</dbReference>
<dbReference type="Proteomes" id="UP000037084">
    <property type="component" value="Unassembled WGS sequence"/>
</dbReference>
<evidence type="ECO:0000313" key="4">
    <source>
        <dbReference type="EMBL" id="KOG47022.1"/>
    </source>
</evidence>
<dbReference type="OrthoDB" id="4568714at2"/>
<dbReference type="InterPro" id="IPR002938">
    <property type="entry name" value="FAD-bd"/>
</dbReference>
<dbReference type="SUPFAM" id="SSF51905">
    <property type="entry name" value="FAD/NAD(P)-binding domain"/>
    <property type="match status" value="1"/>
</dbReference>
<keyword evidence="1" id="KW-0560">Oxidoreductase</keyword>
<organism evidence="4 5">
    <name type="scientific">Streptomyces virginiae</name>
    <name type="common">Streptomyces cinnamonensis</name>
    <dbReference type="NCBI Taxonomy" id="1961"/>
    <lineage>
        <taxon>Bacteria</taxon>
        <taxon>Bacillati</taxon>
        <taxon>Actinomycetota</taxon>
        <taxon>Actinomycetes</taxon>
        <taxon>Kitasatosporales</taxon>
        <taxon>Streptomycetaceae</taxon>
        <taxon>Streptomyces</taxon>
    </lineage>
</organism>
<dbReference type="Gene3D" id="3.50.50.60">
    <property type="entry name" value="FAD/NAD(P)-binding domain"/>
    <property type="match status" value="1"/>
</dbReference>
<accession>A0A0L8M9B0</accession>
<keyword evidence="2 4" id="KW-0503">Monooxygenase</keyword>
<evidence type="ECO:0000256" key="2">
    <source>
        <dbReference type="ARBA" id="ARBA00023033"/>
    </source>
</evidence>
<protein>
    <submittedName>
        <fullName evidence="4">Monooxygenase</fullName>
    </submittedName>
</protein>
<dbReference type="GO" id="GO:0071949">
    <property type="term" value="F:FAD binding"/>
    <property type="evidence" value="ECO:0007669"/>
    <property type="project" value="InterPro"/>
</dbReference>
<dbReference type="RefSeq" id="WP_053174235.1">
    <property type="nucleotide sequence ID" value="NZ_LGUV01000344.1"/>
</dbReference>
<evidence type="ECO:0000259" key="3">
    <source>
        <dbReference type="Pfam" id="PF01494"/>
    </source>
</evidence>
<dbReference type="PRINTS" id="PR00420">
    <property type="entry name" value="RNGMNOXGNASE"/>
</dbReference>
<dbReference type="EMBL" id="LGUV01000344">
    <property type="protein sequence ID" value="KOG47022.1"/>
    <property type="molecule type" value="Genomic_DNA"/>
</dbReference>
<dbReference type="Pfam" id="PF01494">
    <property type="entry name" value="FAD_binding_3"/>
    <property type="match status" value="1"/>
</dbReference>
<gene>
    <name evidence="4" type="ORF">ADK75_25410</name>
</gene>
<dbReference type="AlphaFoldDB" id="A0A0L8M9B0"/>
<dbReference type="PANTHER" id="PTHR13789">
    <property type="entry name" value="MONOOXYGENASE"/>
    <property type="match status" value="1"/>
</dbReference>
<reference evidence="5" key="1">
    <citation type="submission" date="2015-07" db="EMBL/GenBank/DDBJ databases">
        <authorList>
            <consortium name="Consortium for Microbial Forensics and Genomics (microFORGE)"/>
            <person name="Knight B.M."/>
            <person name="Roberts D.P."/>
            <person name="Lin D."/>
            <person name="Hari K."/>
            <person name="Fletcher J."/>
            <person name="Melcher U."/>
            <person name="Blagden T."/>
            <person name="Winegar R.A."/>
        </authorList>
    </citation>
    <scope>NUCLEOTIDE SEQUENCE [LARGE SCALE GENOMIC DNA]</scope>
    <source>
        <strain evidence="5">NRRL B-1447</strain>
    </source>
</reference>
<comment type="caution">
    <text evidence="4">The sequence shown here is derived from an EMBL/GenBank/DDBJ whole genome shotgun (WGS) entry which is preliminary data.</text>
</comment>
<proteinExistence type="predicted"/>
<feature type="domain" description="FAD-binding" evidence="3">
    <location>
        <begin position="8"/>
        <end position="339"/>
    </location>
</feature>
<dbReference type="PANTHER" id="PTHR13789:SF309">
    <property type="entry name" value="PUTATIVE (AFU_ORTHOLOGUE AFUA_6G14510)-RELATED"/>
    <property type="match status" value="1"/>
</dbReference>